<dbReference type="PROSITE" id="PS50157">
    <property type="entry name" value="ZINC_FINGER_C2H2_2"/>
    <property type="match status" value="4"/>
</dbReference>
<sequence>MFSCHLCSKAYATEKYLQMHLAIHKDFTISSQSQTFTCNYCFKTFTQSSNYKNHIRTHSDDRPYICDICDIGFKERYHLKKHILFKHSTEAKEKCRYCGKRFKDSTAVRAHERIHSDKRPYSCQRCLKAFKTSECLWHHENRSR</sequence>
<evidence type="ECO:0000256" key="3">
    <source>
        <dbReference type="ARBA" id="ARBA00022771"/>
    </source>
</evidence>
<dbReference type="FunFam" id="3.30.160.60:FF:002753">
    <property type="entry name" value="AGAP011403-PA"/>
    <property type="match status" value="1"/>
</dbReference>
<protein>
    <recommendedName>
        <fullName evidence="7">C2H2-type domain-containing protein</fullName>
    </recommendedName>
</protein>
<dbReference type="EMBL" id="AMQM01004521">
    <property type="status" value="NOT_ANNOTATED_CDS"/>
    <property type="molecule type" value="Genomic_DNA"/>
</dbReference>
<evidence type="ECO:0000313" key="10">
    <source>
        <dbReference type="Proteomes" id="UP000015101"/>
    </source>
</evidence>
<feature type="domain" description="C2H2-type" evidence="7">
    <location>
        <begin position="36"/>
        <end position="63"/>
    </location>
</feature>
<dbReference type="EnsemblMetazoa" id="HelroT80117">
    <property type="protein sequence ID" value="HelroP80117"/>
    <property type="gene ID" value="HelroG80117"/>
</dbReference>
<reference evidence="8 10" key="2">
    <citation type="journal article" date="2013" name="Nature">
        <title>Insights into bilaterian evolution from three spiralian genomes.</title>
        <authorList>
            <person name="Simakov O."/>
            <person name="Marletaz F."/>
            <person name="Cho S.J."/>
            <person name="Edsinger-Gonzales E."/>
            <person name="Havlak P."/>
            <person name="Hellsten U."/>
            <person name="Kuo D.H."/>
            <person name="Larsson T."/>
            <person name="Lv J."/>
            <person name="Arendt D."/>
            <person name="Savage R."/>
            <person name="Osoegawa K."/>
            <person name="de Jong P."/>
            <person name="Grimwood J."/>
            <person name="Chapman J.A."/>
            <person name="Shapiro H."/>
            <person name="Aerts A."/>
            <person name="Otillar R.P."/>
            <person name="Terry A.Y."/>
            <person name="Boore J.L."/>
            <person name="Grigoriev I.V."/>
            <person name="Lindberg D.R."/>
            <person name="Seaver E.C."/>
            <person name="Weisblat D.A."/>
            <person name="Putnam N.H."/>
            <person name="Rokhsar D.S."/>
        </authorList>
    </citation>
    <scope>NUCLEOTIDE SEQUENCE</scope>
</reference>
<dbReference type="OMA" id="HACERCD"/>
<reference evidence="9" key="3">
    <citation type="submission" date="2015-06" db="UniProtKB">
        <authorList>
            <consortium name="EnsemblMetazoa"/>
        </authorList>
    </citation>
    <scope>IDENTIFICATION</scope>
</reference>
<dbReference type="OrthoDB" id="6140761at2759"/>
<proteinExistence type="predicted"/>
<name>T1G3Y0_HELRO</name>
<dbReference type="CTD" id="20215778"/>
<evidence type="ECO:0000313" key="9">
    <source>
        <dbReference type="EnsemblMetazoa" id="HelroP80117"/>
    </source>
</evidence>
<dbReference type="STRING" id="6412.T1G3Y0"/>
<dbReference type="InterPro" id="IPR050527">
    <property type="entry name" value="Snail/Krueppel_Znf"/>
</dbReference>
<dbReference type="SUPFAM" id="SSF57667">
    <property type="entry name" value="beta-beta-alpha zinc fingers"/>
    <property type="match status" value="2"/>
</dbReference>
<dbReference type="AlphaFoldDB" id="T1G3Y0"/>
<dbReference type="GO" id="GO:0008270">
    <property type="term" value="F:zinc ion binding"/>
    <property type="evidence" value="ECO:0007669"/>
    <property type="project" value="UniProtKB-KW"/>
</dbReference>
<dbReference type="Pfam" id="PF00096">
    <property type="entry name" value="zf-C2H2"/>
    <property type="match status" value="4"/>
</dbReference>
<organism evidence="9 10">
    <name type="scientific">Helobdella robusta</name>
    <name type="common">Californian leech</name>
    <dbReference type="NCBI Taxonomy" id="6412"/>
    <lineage>
        <taxon>Eukaryota</taxon>
        <taxon>Metazoa</taxon>
        <taxon>Spiralia</taxon>
        <taxon>Lophotrochozoa</taxon>
        <taxon>Annelida</taxon>
        <taxon>Clitellata</taxon>
        <taxon>Hirudinea</taxon>
        <taxon>Rhynchobdellida</taxon>
        <taxon>Glossiphoniidae</taxon>
        <taxon>Helobdella</taxon>
    </lineage>
</organism>
<evidence type="ECO:0000256" key="2">
    <source>
        <dbReference type="ARBA" id="ARBA00022737"/>
    </source>
</evidence>
<evidence type="ECO:0000256" key="4">
    <source>
        <dbReference type="ARBA" id="ARBA00022833"/>
    </source>
</evidence>
<evidence type="ECO:0000256" key="5">
    <source>
        <dbReference type="ARBA" id="ARBA00023242"/>
    </source>
</evidence>
<evidence type="ECO:0000313" key="8">
    <source>
        <dbReference type="EMBL" id="ESO03657.1"/>
    </source>
</evidence>
<dbReference type="FunFam" id="3.30.160.60:FF:004288">
    <property type="match status" value="1"/>
</dbReference>
<evidence type="ECO:0000256" key="1">
    <source>
        <dbReference type="ARBA" id="ARBA00022723"/>
    </source>
</evidence>
<dbReference type="eggNOG" id="KOG1721">
    <property type="taxonomic scope" value="Eukaryota"/>
</dbReference>
<dbReference type="RefSeq" id="XP_009018214.1">
    <property type="nucleotide sequence ID" value="XM_009019966.1"/>
</dbReference>
<feature type="domain" description="C2H2-type" evidence="7">
    <location>
        <begin position="64"/>
        <end position="92"/>
    </location>
</feature>
<keyword evidence="5" id="KW-0539">Nucleus</keyword>
<dbReference type="PROSITE" id="PS00028">
    <property type="entry name" value="ZINC_FINGER_C2H2_1"/>
    <property type="match status" value="4"/>
</dbReference>
<keyword evidence="3 6" id="KW-0863">Zinc-finger</keyword>
<dbReference type="PANTHER" id="PTHR24388:SF104">
    <property type="entry name" value="AT-RICH BINDING PROTEIN-RELATED"/>
    <property type="match status" value="1"/>
</dbReference>
<dbReference type="KEGG" id="hro:HELRODRAFT_80117"/>
<accession>T1G3Y0</accession>
<dbReference type="HOGENOM" id="CLU_002678_42_11_1"/>
<dbReference type="Gene3D" id="3.30.160.60">
    <property type="entry name" value="Classic Zinc Finger"/>
    <property type="match status" value="4"/>
</dbReference>
<dbReference type="Proteomes" id="UP000015101">
    <property type="component" value="Unassembled WGS sequence"/>
</dbReference>
<keyword evidence="10" id="KW-1185">Reference proteome</keyword>
<feature type="domain" description="C2H2-type" evidence="7">
    <location>
        <begin position="93"/>
        <end position="120"/>
    </location>
</feature>
<dbReference type="InParanoid" id="T1G3Y0"/>
<keyword evidence="1" id="KW-0479">Metal-binding</keyword>
<dbReference type="InterPro" id="IPR013087">
    <property type="entry name" value="Znf_C2H2_type"/>
</dbReference>
<reference evidence="10" key="1">
    <citation type="submission" date="2012-12" db="EMBL/GenBank/DDBJ databases">
        <authorList>
            <person name="Hellsten U."/>
            <person name="Grimwood J."/>
            <person name="Chapman J.A."/>
            <person name="Shapiro H."/>
            <person name="Aerts A."/>
            <person name="Otillar R.P."/>
            <person name="Terry A.Y."/>
            <person name="Boore J.L."/>
            <person name="Simakov O."/>
            <person name="Marletaz F."/>
            <person name="Cho S.-J."/>
            <person name="Edsinger-Gonzales E."/>
            <person name="Havlak P."/>
            <person name="Kuo D.-H."/>
            <person name="Larsson T."/>
            <person name="Lv J."/>
            <person name="Arendt D."/>
            <person name="Savage R."/>
            <person name="Osoegawa K."/>
            <person name="de Jong P."/>
            <person name="Lindberg D.R."/>
            <person name="Seaver E.C."/>
            <person name="Weisblat D.A."/>
            <person name="Putnam N.H."/>
            <person name="Grigoriev I.V."/>
            <person name="Rokhsar D.S."/>
        </authorList>
    </citation>
    <scope>NUCLEOTIDE SEQUENCE</scope>
</reference>
<dbReference type="SMART" id="SM00355">
    <property type="entry name" value="ZnF_C2H2"/>
    <property type="match status" value="5"/>
</dbReference>
<gene>
    <name evidence="9" type="primary">20215778</name>
    <name evidence="8" type="ORF">HELRODRAFT_80117</name>
</gene>
<feature type="domain" description="C2H2-type" evidence="7">
    <location>
        <begin position="2"/>
        <end position="24"/>
    </location>
</feature>
<keyword evidence="4" id="KW-0862">Zinc</keyword>
<dbReference type="InterPro" id="IPR036236">
    <property type="entry name" value="Znf_C2H2_sf"/>
</dbReference>
<dbReference type="PANTHER" id="PTHR24388">
    <property type="entry name" value="ZINC FINGER PROTEIN"/>
    <property type="match status" value="1"/>
</dbReference>
<dbReference type="GeneID" id="20215778"/>
<evidence type="ECO:0000259" key="7">
    <source>
        <dbReference type="PROSITE" id="PS50157"/>
    </source>
</evidence>
<dbReference type="EMBL" id="KB096590">
    <property type="protein sequence ID" value="ESO03657.1"/>
    <property type="molecule type" value="Genomic_DNA"/>
</dbReference>
<keyword evidence="2" id="KW-0677">Repeat</keyword>
<dbReference type="FunFam" id="3.30.160.60:FF:004451">
    <property type="match status" value="1"/>
</dbReference>
<evidence type="ECO:0000256" key="6">
    <source>
        <dbReference type="PROSITE-ProRule" id="PRU00042"/>
    </source>
</evidence>